<comment type="caution">
    <text evidence="4">The sequence shown here is derived from an EMBL/GenBank/DDBJ whole genome shotgun (WGS) entry which is preliminary data.</text>
</comment>
<dbReference type="Proteomes" id="UP000034805">
    <property type="component" value="Unassembled WGS sequence"/>
</dbReference>
<keyword evidence="2" id="KW-0677">Repeat</keyword>
<dbReference type="InterPro" id="IPR051261">
    <property type="entry name" value="NLR"/>
</dbReference>
<dbReference type="Pfam" id="PF17776">
    <property type="entry name" value="NLRC4_HD2"/>
    <property type="match status" value="1"/>
</dbReference>
<name>A0A0N8JV21_SCLFO</name>
<evidence type="ECO:0000313" key="5">
    <source>
        <dbReference type="Proteomes" id="UP000034805"/>
    </source>
</evidence>
<feature type="domain" description="NACHT LRR and PYD" evidence="3">
    <location>
        <begin position="1"/>
        <end position="82"/>
    </location>
</feature>
<reference evidence="4 5" key="1">
    <citation type="submission" date="2015-08" db="EMBL/GenBank/DDBJ databases">
        <title>The genome of the Asian arowana (Scleropages formosus).</title>
        <authorList>
            <person name="Tan M.H."/>
            <person name="Gan H.M."/>
            <person name="Croft L.J."/>
            <person name="Austin C.M."/>
        </authorList>
    </citation>
    <scope>NUCLEOTIDE SEQUENCE [LARGE SCALE GENOMIC DNA]</scope>
    <source>
        <strain evidence="4">Aro1</strain>
    </source>
</reference>
<feature type="non-terminal residue" evidence="4">
    <location>
        <position position="1"/>
    </location>
</feature>
<organism evidence="4 5">
    <name type="scientific">Scleropages formosus</name>
    <name type="common">Asian bonytongue</name>
    <name type="synonym">Osteoglossum formosum</name>
    <dbReference type="NCBI Taxonomy" id="113540"/>
    <lineage>
        <taxon>Eukaryota</taxon>
        <taxon>Metazoa</taxon>
        <taxon>Chordata</taxon>
        <taxon>Craniata</taxon>
        <taxon>Vertebrata</taxon>
        <taxon>Euteleostomi</taxon>
        <taxon>Actinopterygii</taxon>
        <taxon>Neopterygii</taxon>
        <taxon>Teleostei</taxon>
        <taxon>Osteoglossocephala</taxon>
        <taxon>Osteoglossomorpha</taxon>
        <taxon>Osteoglossiformes</taxon>
        <taxon>Osteoglossidae</taxon>
        <taxon>Scleropages</taxon>
    </lineage>
</organism>
<keyword evidence="1" id="KW-0433">Leucine-rich repeat</keyword>
<dbReference type="EMBL" id="JARO02018392">
    <property type="protein sequence ID" value="KPP56921.1"/>
    <property type="molecule type" value="Genomic_DNA"/>
</dbReference>
<gene>
    <name evidence="4" type="ORF">Z043_125414</name>
</gene>
<protein>
    <recommendedName>
        <fullName evidence="3">NACHT LRR and PYD domain-containing protein</fullName>
    </recommendedName>
</protein>
<dbReference type="AlphaFoldDB" id="A0A0N8JV21"/>
<evidence type="ECO:0000256" key="1">
    <source>
        <dbReference type="ARBA" id="ARBA00022614"/>
    </source>
</evidence>
<proteinExistence type="predicted"/>
<accession>A0A0N8JV21</accession>
<dbReference type="InterPro" id="IPR041267">
    <property type="entry name" value="NLRP_HD2"/>
</dbReference>
<evidence type="ECO:0000256" key="2">
    <source>
        <dbReference type="ARBA" id="ARBA00022737"/>
    </source>
</evidence>
<evidence type="ECO:0000259" key="3">
    <source>
        <dbReference type="Pfam" id="PF17776"/>
    </source>
</evidence>
<evidence type="ECO:0000313" key="4">
    <source>
        <dbReference type="EMBL" id="KPP56921.1"/>
    </source>
</evidence>
<sequence length="117" mass="13305">DKTLESHNGHLDLIFRFLLGISLESNQSLLKGLLTKTERNSESIENTVKYIKKKIKKGLPPERSINLFCALNKLNENTLVEEIQRHLNSRDVSAQQLSPGQWSALRFTDIKRGAGYV</sequence>
<dbReference type="PANTHER" id="PTHR24106">
    <property type="entry name" value="NACHT, LRR AND CARD DOMAINS-CONTAINING"/>
    <property type="match status" value="1"/>
</dbReference>